<dbReference type="Pfam" id="PF07690">
    <property type="entry name" value="MFS_1"/>
    <property type="match status" value="1"/>
</dbReference>
<evidence type="ECO:0000313" key="9">
    <source>
        <dbReference type="Proteomes" id="UP001597568"/>
    </source>
</evidence>
<feature type="transmembrane region" description="Helical" evidence="6">
    <location>
        <begin position="56"/>
        <end position="73"/>
    </location>
</feature>
<evidence type="ECO:0000313" key="8">
    <source>
        <dbReference type="EMBL" id="MFD2869766.1"/>
    </source>
</evidence>
<dbReference type="PANTHER" id="PTHR23531:SF1">
    <property type="entry name" value="QUINOLENE RESISTANCE PROTEIN NORA"/>
    <property type="match status" value="1"/>
</dbReference>
<keyword evidence="2" id="KW-0813">Transport</keyword>
<evidence type="ECO:0000259" key="7">
    <source>
        <dbReference type="PROSITE" id="PS50850"/>
    </source>
</evidence>
<keyword evidence="9" id="KW-1185">Reference proteome</keyword>
<feature type="transmembrane region" description="Helical" evidence="6">
    <location>
        <begin position="123"/>
        <end position="144"/>
    </location>
</feature>
<sequence length="152" mass="16340">MLDAASYFYAVLAVAMIGVRPVTGHIYDTYGAKYVIIPSFIFFVIGLFLLGNAENAALLLTSAAFIGVGYGTLTTSFQSLCIQATSPQRTGYATATYFTLFDAGIAIGSYVLGIVAVSVDYSAIYVLSAVLMIVMLVLYLLLFVRQKNKIEA</sequence>
<proteinExistence type="predicted"/>
<dbReference type="InterPro" id="IPR020846">
    <property type="entry name" value="MFS_dom"/>
</dbReference>
<dbReference type="SUPFAM" id="SSF103473">
    <property type="entry name" value="MFS general substrate transporter"/>
    <property type="match status" value="1"/>
</dbReference>
<accession>A0ABW5Y3E1</accession>
<feature type="transmembrane region" description="Helical" evidence="6">
    <location>
        <begin position="30"/>
        <end position="50"/>
    </location>
</feature>
<dbReference type="Proteomes" id="UP001597568">
    <property type="component" value="Unassembled WGS sequence"/>
</dbReference>
<feature type="transmembrane region" description="Helical" evidence="6">
    <location>
        <begin position="6"/>
        <end position="23"/>
    </location>
</feature>
<keyword evidence="3 6" id="KW-0812">Transmembrane</keyword>
<evidence type="ECO:0000256" key="2">
    <source>
        <dbReference type="ARBA" id="ARBA00022448"/>
    </source>
</evidence>
<dbReference type="PROSITE" id="PS50850">
    <property type="entry name" value="MFS"/>
    <property type="match status" value="1"/>
</dbReference>
<dbReference type="EMBL" id="JBHUOR010000127">
    <property type="protein sequence ID" value="MFD2869766.1"/>
    <property type="molecule type" value="Genomic_DNA"/>
</dbReference>
<dbReference type="InterPro" id="IPR052714">
    <property type="entry name" value="MFS_Exporter"/>
</dbReference>
<dbReference type="InterPro" id="IPR011701">
    <property type="entry name" value="MFS"/>
</dbReference>
<protein>
    <submittedName>
        <fullName evidence="8">MFS transporter</fullName>
    </submittedName>
</protein>
<evidence type="ECO:0000256" key="5">
    <source>
        <dbReference type="ARBA" id="ARBA00023136"/>
    </source>
</evidence>
<dbReference type="RefSeq" id="WP_380148370.1">
    <property type="nucleotide sequence ID" value="NZ_JBHUOR010000127.1"/>
</dbReference>
<keyword evidence="5 6" id="KW-0472">Membrane</keyword>
<keyword evidence="4 6" id="KW-1133">Transmembrane helix</keyword>
<evidence type="ECO:0000256" key="4">
    <source>
        <dbReference type="ARBA" id="ARBA00022989"/>
    </source>
</evidence>
<evidence type="ECO:0000256" key="6">
    <source>
        <dbReference type="SAM" id="Phobius"/>
    </source>
</evidence>
<comment type="subcellular location">
    <subcellularLocation>
        <location evidence="1">Cell membrane</location>
        <topology evidence="1">Multi-pass membrane protein</topology>
    </subcellularLocation>
</comment>
<comment type="caution">
    <text evidence="8">The sequence shown here is derived from an EMBL/GenBank/DDBJ whole genome shotgun (WGS) entry which is preliminary data.</text>
</comment>
<evidence type="ECO:0000256" key="1">
    <source>
        <dbReference type="ARBA" id="ARBA00004651"/>
    </source>
</evidence>
<dbReference type="PANTHER" id="PTHR23531">
    <property type="entry name" value="QUINOLENE RESISTANCE PROTEIN NORA"/>
    <property type="match status" value="1"/>
</dbReference>
<gene>
    <name evidence="8" type="ORF">ACFSY7_14830</name>
</gene>
<reference evidence="9" key="1">
    <citation type="journal article" date="2019" name="Int. J. Syst. Evol. Microbiol.">
        <title>The Global Catalogue of Microorganisms (GCM) 10K type strain sequencing project: providing services to taxonomists for standard genome sequencing and annotation.</title>
        <authorList>
            <consortium name="The Broad Institute Genomics Platform"/>
            <consortium name="The Broad Institute Genome Sequencing Center for Infectious Disease"/>
            <person name="Wu L."/>
            <person name="Ma J."/>
        </authorList>
    </citation>
    <scope>NUCLEOTIDE SEQUENCE [LARGE SCALE GENOMIC DNA]</scope>
    <source>
        <strain evidence="9">KCTC 33522</strain>
    </source>
</reference>
<organism evidence="8 9">
    <name type="scientific">Kurthia populi</name>
    <dbReference type="NCBI Taxonomy" id="1562132"/>
    <lineage>
        <taxon>Bacteria</taxon>
        <taxon>Bacillati</taxon>
        <taxon>Bacillota</taxon>
        <taxon>Bacilli</taxon>
        <taxon>Bacillales</taxon>
        <taxon>Caryophanaceae</taxon>
        <taxon>Kurthia</taxon>
    </lineage>
</organism>
<evidence type="ECO:0000256" key="3">
    <source>
        <dbReference type="ARBA" id="ARBA00022692"/>
    </source>
</evidence>
<dbReference type="InterPro" id="IPR036259">
    <property type="entry name" value="MFS_trans_sf"/>
</dbReference>
<feature type="domain" description="Major facilitator superfamily (MFS) profile" evidence="7">
    <location>
        <begin position="1"/>
        <end position="152"/>
    </location>
</feature>
<feature type="transmembrane region" description="Helical" evidence="6">
    <location>
        <begin position="94"/>
        <end position="117"/>
    </location>
</feature>
<name>A0ABW5Y3E1_9BACL</name>
<dbReference type="Gene3D" id="1.20.1250.20">
    <property type="entry name" value="MFS general substrate transporter like domains"/>
    <property type="match status" value="1"/>
</dbReference>